<dbReference type="GO" id="GO:0045333">
    <property type="term" value="P:cellular respiration"/>
    <property type="evidence" value="ECO:0007669"/>
    <property type="project" value="UniProtKB-ARBA"/>
</dbReference>
<evidence type="ECO:0000256" key="10">
    <source>
        <dbReference type="SAM" id="MobiDB-lite"/>
    </source>
</evidence>
<dbReference type="SUPFAM" id="SSF52518">
    <property type="entry name" value="Thiamin diphosphate-binding fold (THDP-binding)"/>
    <property type="match status" value="1"/>
</dbReference>
<dbReference type="STRING" id="1797593.A3A65_00320"/>
<keyword evidence="6" id="KW-0560">Oxidoreductase</keyword>
<comment type="caution">
    <text evidence="13">The sequence shown here is derived from an EMBL/GenBank/DDBJ whole genome shotgun (WGS) entry which is preliminary data.</text>
</comment>
<dbReference type="NCBIfam" id="TIGR02177">
    <property type="entry name" value="PorB_KorB"/>
    <property type="match status" value="1"/>
</dbReference>
<comment type="cofactor">
    <cofactor evidence="2">
        <name>thiamine diphosphate</name>
        <dbReference type="ChEBI" id="CHEBI:58937"/>
    </cofactor>
</comment>
<evidence type="ECO:0000256" key="2">
    <source>
        <dbReference type="ARBA" id="ARBA00001964"/>
    </source>
</evidence>
<accession>A0A1G1W198</accession>
<dbReference type="AlphaFoldDB" id="A0A1G1W198"/>
<dbReference type="GO" id="GO:0051536">
    <property type="term" value="F:iron-sulfur cluster binding"/>
    <property type="evidence" value="ECO:0007669"/>
    <property type="project" value="UniProtKB-KW"/>
</dbReference>
<evidence type="ECO:0000256" key="6">
    <source>
        <dbReference type="ARBA" id="ARBA00023002"/>
    </source>
</evidence>
<evidence type="ECO:0000256" key="4">
    <source>
        <dbReference type="ARBA" id="ARBA00022723"/>
    </source>
</evidence>
<dbReference type="GO" id="GO:0046872">
    <property type="term" value="F:metal ion binding"/>
    <property type="evidence" value="ECO:0007669"/>
    <property type="project" value="UniProtKB-KW"/>
</dbReference>
<name>A0A1G1W198_9BACT</name>
<feature type="domain" description="Thiamine pyrophosphate enzyme TPP-binding" evidence="11">
    <location>
        <begin position="64"/>
        <end position="211"/>
    </location>
</feature>
<feature type="domain" description="Pyruvate ferredoxin oxidoreductase beta subunit C-terminal" evidence="12">
    <location>
        <begin position="215"/>
        <end position="277"/>
    </location>
</feature>
<evidence type="ECO:0000259" key="12">
    <source>
        <dbReference type="Pfam" id="PF12367"/>
    </source>
</evidence>
<dbReference type="Pfam" id="PF02775">
    <property type="entry name" value="TPP_enzyme_C"/>
    <property type="match status" value="1"/>
</dbReference>
<evidence type="ECO:0000256" key="8">
    <source>
        <dbReference type="ARBA" id="ARBA00023014"/>
    </source>
</evidence>
<feature type="compositionally biased region" description="Polar residues" evidence="10">
    <location>
        <begin position="143"/>
        <end position="161"/>
    </location>
</feature>
<dbReference type="GO" id="GO:0030976">
    <property type="term" value="F:thiamine pyrophosphate binding"/>
    <property type="evidence" value="ECO:0007669"/>
    <property type="project" value="InterPro"/>
</dbReference>
<dbReference type="InterPro" id="IPR032686">
    <property type="entry name" value="PFO_beta_C"/>
</dbReference>
<protein>
    <recommendedName>
        <fullName evidence="15">2-oxoacid ferredoxin oxidoreductase</fullName>
    </recommendedName>
</protein>
<comment type="cofactor">
    <cofactor evidence="3">
        <name>[4Fe-4S] cluster</name>
        <dbReference type="ChEBI" id="CHEBI:49883"/>
    </cofactor>
</comment>
<dbReference type="PANTHER" id="PTHR48084">
    <property type="entry name" value="2-OXOGLUTARATE OXIDOREDUCTASE SUBUNIT KORB-RELATED"/>
    <property type="match status" value="1"/>
</dbReference>
<dbReference type="InterPro" id="IPR029061">
    <property type="entry name" value="THDP-binding"/>
</dbReference>
<dbReference type="Gene3D" id="3.40.50.970">
    <property type="match status" value="1"/>
</dbReference>
<reference evidence="13 14" key="1">
    <citation type="journal article" date="2016" name="Nat. Commun.">
        <title>Thousands of microbial genomes shed light on interconnected biogeochemical processes in an aquifer system.</title>
        <authorList>
            <person name="Anantharaman K."/>
            <person name="Brown C.T."/>
            <person name="Hug L.A."/>
            <person name="Sharon I."/>
            <person name="Castelle C.J."/>
            <person name="Probst A.J."/>
            <person name="Thomas B.C."/>
            <person name="Singh A."/>
            <person name="Wilkins M.J."/>
            <person name="Karaoz U."/>
            <person name="Brodie E.L."/>
            <person name="Williams K.H."/>
            <person name="Hubbard S.S."/>
            <person name="Banfield J.F."/>
        </authorList>
    </citation>
    <scope>NUCLEOTIDE SEQUENCE [LARGE SCALE GENOMIC DNA]</scope>
</reference>
<dbReference type="Proteomes" id="UP000176723">
    <property type="component" value="Unassembled WGS sequence"/>
</dbReference>
<evidence type="ECO:0000256" key="1">
    <source>
        <dbReference type="ARBA" id="ARBA00001946"/>
    </source>
</evidence>
<organism evidence="13 14">
    <name type="scientific">Candidatus Chisholmbacteria bacterium RIFCSPLOWO2_01_FULL_49_14</name>
    <dbReference type="NCBI Taxonomy" id="1797593"/>
    <lineage>
        <taxon>Bacteria</taxon>
        <taxon>Candidatus Chisholmiibacteriota</taxon>
    </lineage>
</organism>
<dbReference type="PANTHER" id="PTHR48084:SF4">
    <property type="entry name" value="2-OXOGLUTARATE OXIDOREDUCTASE SUBUNIT KORB"/>
    <property type="match status" value="1"/>
</dbReference>
<evidence type="ECO:0000259" key="11">
    <source>
        <dbReference type="Pfam" id="PF02775"/>
    </source>
</evidence>
<feature type="region of interest" description="Disordered" evidence="10">
    <location>
        <begin position="143"/>
        <end position="166"/>
    </location>
</feature>
<keyword evidence="7" id="KW-0408">Iron</keyword>
<dbReference type="InterPro" id="IPR011896">
    <property type="entry name" value="OFOB"/>
</dbReference>
<comment type="cofactor">
    <cofactor evidence="1">
        <name>Mg(2+)</name>
        <dbReference type="ChEBI" id="CHEBI:18420"/>
    </cofactor>
</comment>
<dbReference type="EMBL" id="MHCL01000011">
    <property type="protein sequence ID" value="OGY21449.1"/>
    <property type="molecule type" value="Genomic_DNA"/>
</dbReference>
<evidence type="ECO:0000313" key="13">
    <source>
        <dbReference type="EMBL" id="OGY21449.1"/>
    </source>
</evidence>
<dbReference type="InterPro" id="IPR051457">
    <property type="entry name" value="2-oxoacid:Fd_oxidoreductase"/>
</dbReference>
<evidence type="ECO:0000256" key="5">
    <source>
        <dbReference type="ARBA" id="ARBA00022842"/>
    </source>
</evidence>
<keyword evidence="8" id="KW-0411">Iron-sulfur</keyword>
<dbReference type="Pfam" id="PF12367">
    <property type="entry name" value="PFO_beta_C"/>
    <property type="match status" value="1"/>
</dbReference>
<keyword evidence="9" id="KW-0786">Thiamine pyrophosphate</keyword>
<keyword evidence="4" id="KW-0479">Metal-binding</keyword>
<evidence type="ECO:0000256" key="3">
    <source>
        <dbReference type="ARBA" id="ARBA00001966"/>
    </source>
</evidence>
<evidence type="ECO:0000256" key="7">
    <source>
        <dbReference type="ARBA" id="ARBA00023004"/>
    </source>
</evidence>
<dbReference type="InterPro" id="IPR011766">
    <property type="entry name" value="TPP_enzyme_TPP-bd"/>
</dbReference>
<gene>
    <name evidence="13" type="ORF">A3A65_00320</name>
</gene>
<proteinExistence type="predicted"/>
<evidence type="ECO:0000256" key="9">
    <source>
        <dbReference type="ARBA" id="ARBA00023052"/>
    </source>
</evidence>
<dbReference type="GO" id="GO:0016625">
    <property type="term" value="F:oxidoreductase activity, acting on the aldehyde or oxo group of donors, iron-sulfur protein as acceptor"/>
    <property type="evidence" value="ECO:0007669"/>
    <property type="project" value="UniProtKB-ARBA"/>
</dbReference>
<keyword evidence="5" id="KW-0460">Magnesium</keyword>
<evidence type="ECO:0000313" key="14">
    <source>
        <dbReference type="Proteomes" id="UP000176723"/>
    </source>
</evidence>
<evidence type="ECO:0008006" key="15">
    <source>
        <dbReference type="Google" id="ProtNLM"/>
    </source>
</evidence>
<sequence>MATAGAQSEPQVQDRYGRSAAGLKVPKHPTWCPGCGNYAIWGAIKLGLEGTKYPKEKTVICYDVGCSGNMADFNAYYGFHSLHGRALPAAVGTKLANHELKILVVIGDGGCYGEGGTHFLNLMRGNHDICILVHDNHRYSLTTGQMSPTTDKGIKTKSTPEGSIEEPMNPMAIAISNHATFIAREFAGNIPKLGSRITEGLNHVGFSLIDVLQPCPVFNPAQSYDWYREHMIQLEDEGHDPSDRLKAWKQATRSDKLPIGLFVKEEKPAYHQQVSELATGPLVNKNIASVDLASLVKDFQ</sequence>